<dbReference type="EC" id="2.7.7.65" evidence="2"/>
<dbReference type="GO" id="GO:0006355">
    <property type="term" value="P:regulation of DNA-templated transcription"/>
    <property type="evidence" value="ECO:0007669"/>
    <property type="project" value="InterPro"/>
</dbReference>
<sequence>MLAKQIADQFTTTTSSLLPFIDALPDSAIIVDGDHRIVLVNSRAGEMFGYSAENLKDSDLSIIIPKLHRNAHRQLVSNFFQSPMPRPMDVNKRFCGMRADGTEVPVDIMINTIILDGIRVAMALVRDVSYQRELEERLIRESLTDGMTGFFNRKHFINQLKAQHSGFTRSGVPSSVILFDFDHFKSINDQHGHAAGDIVLIDTAKMIKEKLRPLDIACRIGGEEFAVILPDTPIQNAKHLAERIRREIEAIEFRLEDTVFHATVTMSVASFFPSDKSYDSLVRRADKALYAGKAAGRNCVASQDSLAQPSE</sequence>
<proteinExistence type="predicted"/>
<feature type="domain" description="GGDEF" evidence="5">
    <location>
        <begin position="172"/>
        <end position="305"/>
    </location>
</feature>
<comment type="catalytic activity">
    <reaction evidence="3">
        <text>2 GTP = 3',3'-c-di-GMP + 2 diphosphate</text>
        <dbReference type="Rhea" id="RHEA:24898"/>
        <dbReference type="ChEBI" id="CHEBI:33019"/>
        <dbReference type="ChEBI" id="CHEBI:37565"/>
        <dbReference type="ChEBI" id="CHEBI:58805"/>
        <dbReference type="EC" id="2.7.7.65"/>
    </reaction>
</comment>
<dbReference type="PANTHER" id="PTHR45138">
    <property type="entry name" value="REGULATORY COMPONENTS OF SENSORY TRANSDUCTION SYSTEM"/>
    <property type="match status" value="1"/>
</dbReference>
<dbReference type="PROSITE" id="PS50112">
    <property type="entry name" value="PAS"/>
    <property type="match status" value="1"/>
</dbReference>
<dbReference type="InterPro" id="IPR035965">
    <property type="entry name" value="PAS-like_dom_sf"/>
</dbReference>
<dbReference type="FunFam" id="3.30.70.270:FF:000001">
    <property type="entry name" value="Diguanylate cyclase domain protein"/>
    <property type="match status" value="1"/>
</dbReference>
<dbReference type="SMART" id="SM00091">
    <property type="entry name" value="PAS"/>
    <property type="match status" value="1"/>
</dbReference>
<comment type="caution">
    <text evidence="6">The sequence shown here is derived from an EMBL/GenBank/DDBJ whole genome shotgun (WGS) entry which is preliminary data.</text>
</comment>
<dbReference type="SMART" id="SM00267">
    <property type="entry name" value="GGDEF"/>
    <property type="match status" value="1"/>
</dbReference>
<evidence type="ECO:0000313" key="6">
    <source>
        <dbReference type="EMBL" id="RDU40876.1"/>
    </source>
</evidence>
<dbReference type="NCBIfam" id="TIGR00229">
    <property type="entry name" value="sensory_box"/>
    <property type="match status" value="1"/>
</dbReference>
<evidence type="ECO:0000313" key="7">
    <source>
        <dbReference type="Proteomes" id="UP000256431"/>
    </source>
</evidence>
<dbReference type="SUPFAM" id="SSF55073">
    <property type="entry name" value="Nucleotide cyclase"/>
    <property type="match status" value="1"/>
</dbReference>
<dbReference type="Gene3D" id="3.30.70.270">
    <property type="match status" value="1"/>
</dbReference>
<feature type="domain" description="PAS" evidence="4">
    <location>
        <begin position="13"/>
        <end position="55"/>
    </location>
</feature>
<dbReference type="Gene3D" id="3.30.450.20">
    <property type="entry name" value="PAS domain"/>
    <property type="match status" value="1"/>
</dbReference>
<dbReference type="InterPro" id="IPR050469">
    <property type="entry name" value="Diguanylate_Cyclase"/>
</dbReference>
<dbReference type="CDD" id="cd00130">
    <property type="entry name" value="PAS"/>
    <property type="match status" value="1"/>
</dbReference>
<dbReference type="PROSITE" id="PS50887">
    <property type="entry name" value="GGDEF"/>
    <property type="match status" value="1"/>
</dbReference>
<organism evidence="6 7">
    <name type="scientific">Marinobacter flavimaris</name>
    <dbReference type="NCBI Taxonomy" id="262076"/>
    <lineage>
        <taxon>Bacteria</taxon>
        <taxon>Pseudomonadati</taxon>
        <taxon>Pseudomonadota</taxon>
        <taxon>Gammaproteobacteria</taxon>
        <taxon>Pseudomonadales</taxon>
        <taxon>Marinobacteraceae</taxon>
        <taxon>Marinobacter</taxon>
    </lineage>
</organism>
<dbReference type="AlphaFoldDB" id="A0A3D8H3J5"/>
<keyword evidence="7" id="KW-1185">Reference proteome</keyword>
<dbReference type="GO" id="GO:0052621">
    <property type="term" value="F:diguanylate cyclase activity"/>
    <property type="evidence" value="ECO:0007669"/>
    <property type="project" value="UniProtKB-EC"/>
</dbReference>
<dbReference type="InterPro" id="IPR043128">
    <property type="entry name" value="Rev_trsase/Diguanyl_cyclase"/>
</dbReference>
<dbReference type="Proteomes" id="UP000256431">
    <property type="component" value="Unassembled WGS sequence"/>
</dbReference>
<gene>
    <name evidence="6" type="ORF">DXI23_10050</name>
</gene>
<evidence type="ECO:0000259" key="4">
    <source>
        <dbReference type="PROSITE" id="PS50112"/>
    </source>
</evidence>
<evidence type="ECO:0000256" key="1">
    <source>
        <dbReference type="ARBA" id="ARBA00001946"/>
    </source>
</evidence>
<accession>A0A3D8H3J5</accession>
<dbReference type="InterPro" id="IPR013767">
    <property type="entry name" value="PAS_fold"/>
</dbReference>
<evidence type="ECO:0000259" key="5">
    <source>
        <dbReference type="PROSITE" id="PS50887"/>
    </source>
</evidence>
<dbReference type="NCBIfam" id="TIGR00254">
    <property type="entry name" value="GGDEF"/>
    <property type="match status" value="1"/>
</dbReference>
<dbReference type="InterPro" id="IPR000160">
    <property type="entry name" value="GGDEF_dom"/>
</dbReference>
<dbReference type="InterPro" id="IPR000014">
    <property type="entry name" value="PAS"/>
</dbReference>
<dbReference type="EMBL" id="QRDH01000004">
    <property type="protein sequence ID" value="RDU40876.1"/>
    <property type="molecule type" value="Genomic_DNA"/>
</dbReference>
<dbReference type="InterPro" id="IPR029787">
    <property type="entry name" value="Nucleotide_cyclase"/>
</dbReference>
<dbReference type="SUPFAM" id="SSF55785">
    <property type="entry name" value="PYP-like sensor domain (PAS domain)"/>
    <property type="match status" value="1"/>
</dbReference>
<name>A0A3D8H3J5_9GAMM</name>
<protein>
    <recommendedName>
        <fullName evidence="2">diguanylate cyclase</fullName>
        <ecNumber evidence="2">2.7.7.65</ecNumber>
    </recommendedName>
</protein>
<dbReference type="Pfam" id="PF00990">
    <property type="entry name" value="GGDEF"/>
    <property type="match status" value="1"/>
</dbReference>
<dbReference type="CDD" id="cd01949">
    <property type="entry name" value="GGDEF"/>
    <property type="match status" value="1"/>
</dbReference>
<reference evidence="6 7" key="1">
    <citation type="submission" date="2018-08" db="EMBL/GenBank/DDBJ databases">
        <title>Genome sequence of Marinobacter flavimaris KCTC 12185.</title>
        <authorList>
            <person name="Chun J."/>
            <person name="Kim B.-Y."/>
            <person name="Choi S.-B."/>
            <person name="Kwak M.-J."/>
        </authorList>
    </citation>
    <scope>NUCLEOTIDE SEQUENCE [LARGE SCALE GENOMIC DNA]</scope>
    <source>
        <strain evidence="6 7">KCTC 12185</strain>
    </source>
</reference>
<evidence type="ECO:0000256" key="2">
    <source>
        <dbReference type="ARBA" id="ARBA00012528"/>
    </source>
</evidence>
<evidence type="ECO:0000256" key="3">
    <source>
        <dbReference type="ARBA" id="ARBA00034247"/>
    </source>
</evidence>
<comment type="cofactor">
    <cofactor evidence="1">
        <name>Mg(2+)</name>
        <dbReference type="ChEBI" id="CHEBI:18420"/>
    </cofactor>
</comment>
<dbReference type="RefSeq" id="WP_104270637.1">
    <property type="nucleotide sequence ID" value="NZ_PSSW01000004.1"/>
</dbReference>
<dbReference type="PANTHER" id="PTHR45138:SF9">
    <property type="entry name" value="DIGUANYLATE CYCLASE DGCM-RELATED"/>
    <property type="match status" value="1"/>
</dbReference>
<dbReference type="Pfam" id="PF00989">
    <property type="entry name" value="PAS"/>
    <property type="match status" value="1"/>
</dbReference>